<evidence type="ECO:0000313" key="4">
    <source>
        <dbReference type="EMBL" id="MCF2499095.1"/>
    </source>
</evidence>
<dbReference type="EMBL" id="JAKFFV010000007">
    <property type="protein sequence ID" value="MCF2499095.1"/>
    <property type="molecule type" value="Genomic_DNA"/>
</dbReference>
<evidence type="ECO:0000259" key="3">
    <source>
        <dbReference type="Pfam" id="PF02826"/>
    </source>
</evidence>
<dbReference type="Pfam" id="PF02826">
    <property type="entry name" value="2-Hacid_dh_C"/>
    <property type="match status" value="1"/>
</dbReference>
<comment type="caution">
    <text evidence="4">The sequence shown here is derived from an EMBL/GenBank/DDBJ whole genome shotgun (WGS) entry which is preliminary data.</text>
</comment>
<reference evidence="4" key="1">
    <citation type="submission" date="2022-01" db="EMBL/GenBank/DDBJ databases">
        <title>Novel species in genus Dyadobacter.</title>
        <authorList>
            <person name="Ma C."/>
        </authorList>
    </citation>
    <scope>NUCLEOTIDE SEQUENCE</scope>
    <source>
        <strain evidence="4">CY357</strain>
    </source>
</reference>
<dbReference type="GO" id="GO:0016491">
    <property type="term" value="F:oxidoreductase activity"/>
    <property type="evidence" value="ECO:0007669"/>
    <property type="project" value="UniProtKB-KW"/>
</dbReference>
<sequence length="310" mass="34042">MKIVIYADLQEKYLEELKKQLPDDADIVTKGELSDEEVMQEIASAEILIGNPPADSFQDIPESLKFWQLENVGFEQYKDLQFKGKAANVGDMSAAACAETIVAGILGFYRGVHLMVRNQINRKWEGEAVENELSILGEKEVIILGSGAIGENVGKMLEAFGCHVQMTAKSDPDADIHSFDNLLARLPDTDLVVNTLPGNLDKYAGKDFFDAMKEGALYASIGRGNTTDESALIDALDSGRLAGAVLDVTEKEPLPEDSGLWPMTNVILTQHTGAAHKMRDRDKVAKFVDNVQKYLKSEKIADEVDLSKGY</sequence>
<evidence type="ECO:0000313" key="5">
    <source>
        <dbReference type="Proteomes" id="UP001139411"/>
    </source>
</evidence>
<dbReference type="InterPro" id="IPR006140">
    <property type="entry name" value="D-isomer_DH_NAD-bd"/>
</dbReference>
<feature type="domain" description="D-isomer specific 2-hydroxyacid dehydrogenase NAD-binding" evidence="3">
    <location>
        <begin position="103"/>
        <end position="273"/>
    </location>
</feature>
<keyword evidence="1" id="KW-0560">Oxidoreductase</keyword>
<dbReference type="RefSeq" id="WP_235178004.1">
    <property type="nucleotide sequence ID" value="NZ_JAKFFV010000007.1"/>
</dbReference>
<dbReference type="GO" id="GO:0051287">
    <property type="term" value="F:NAD binding"/>
    <property type="evidence" value="ECO:0007669"/>
    <property type="project" value="InterPro"/>
</dbReference>
<dbReference type="AlphaFoldDB" id="A0A9X1QCA3"/>
<dbReference type="PANTHER" id="PTHR43333:SF1">
    <property type="entry name" value="D-ISOMER SPECIFIC 2-HYDROXYACID DEHYDROGENASE NAD-BINDING DOMAIN-CONTAINING PROTEIN"/>
    <property type="match status" value="1"/>
</dbReference>
<accession>A0A9X1QCA3</accession>
<dbReference type="CDD" id="cd05300">
    <property type="entry name" value="2-Hacid_dh_1"/>
    <property type="match status" value="1"/>
</dbReference>
<evidence type="ECO:0000256" key="1">
    <source>
        <dbReference type="ARBA" id="ARBA00023002"/>
    </source>
</evidence>
<protein>
    <submittedName>
        <fullName evidence="4">D-2-hydroxyacid dehydrogenase</fullName>
    </submittedName>
</protein>
<dbReference type="SUPFAM" id="SSF51735">
    <property type="entry name" value="NAD(P)-binding Rossmann-fold domains"/>
    <property type="match status" value="1"/>
</dbReference>
<dbReference type="InterPro" id="IPR036291">
    <property type="entry name" value="NAD(P)-bd_dom_sf"/>
</dbReference>
<dbReference type="Gene3D" id="3.40.50.720">
    <property type="entry name" value="NAD(P)-binding Rossmann-like Domain"/>
    <property type="match status" value="2"/>
</dbReference>
<dbReference type="PANTHER" id="PTHR43333">
    <property type="entry name" value="2-HACID_DH_C DOMAIN-CONTAINING PROTEIN"/>
    <property type="match status" value="1"/>
</dbReference>
<keyword evidence="2" id="KW-0520">NAD</keyword>
<proteinExistence type="predicted"/>
<dbReference type="Proteomes" id="UP001139411">
    <property type="component" value="Unassembled WGS sequence"/>
</dbReference>
<gene>
    <name evidence="4" type="ORF">L0661_12305</name>
</gene>
<evidence type="ECO:0000256" key="2">
    <source>
        <dbReference type="ARBA" id="ARBA00023027"/>
    </source>
</evidence>
<name>A0A9X1QCA3_9BACT</name>
<organism evidence="4 5">
    <name type="scientific">Dyadobacter chenhuakuii</name>
    <dbReference type="NCBI Taxonomy" id="2909339"/>
    <lineage>
        <taxon>Bacteria</taxon>
        <taxon>Pseudomonadati</taxon>
        <taxon>Bacteroidota</taxon>
        <taxon>Cytophagia</taxon>
        <taxon>Cytophagales</taxon>
        <taxon>Spirosomataceae</taxon>
        <taxon>Dyadobacter</taxon>
    </lineage>
</organism>